<name>A0A9E6R5Q9_9HYPH</name>
<dbReference type="EMBL" id="CP081869">
    <property type="protein sequence ID" value="QZN98705.1"/>
    <property type="molecule type" value="Genomic_DNA"/>
</dbReference>
<accession>A0A9E6R5Q9</accession>
<dbReference type="AlphaFoldDB" id="A0A9E6R5Q9"/>
<evidence type="ECO:0000256" key="1">
    <source>
        <dbReference type="SAM" id="MobiDB-lite"/>
    </source>
</evidence>
<protein>
    <submittedName>
        <fullName evidence="2">Uncharacterized protein</fullName>
    </submittedName>
</protein>
<gene>
    <name evidence="2" type="ORF">K6K41_17105</name>
</gene>
<dbReference type="KEGG" id="cmet:K6K41_17105"/>
<reference evidence="2" key="1">
    <citation type="submission" date="2021-08" db="EMBL/GenBank/DDBJ databases">
        <authorList>
            <person name="Zhang H."/>
            <person name="Xu M."/>
            <person name="Yu Z."/>
            <person name="Yang L."/>
            <person name="Cai Y."/>
        </authorList>
    </citation>
    <scope>NUCLEOTIDE SEQUENCE</scope>
    <source>
        <strain evidence="2">CHL1</strain>
    </source>
</reference>
<feature type="region of interest" description="Disordered" evidence="1">
    <location>
        <begin position="47"/>
        <end position="67"/>
    </location>
</feature>
<evidence type="ECO:0000313" key="3">
    <source>
        <dbReference type="Proteomes" id="UP000825701"/>
    </source>
</evidence>
<proteinExistence type="predicted"/>
<organism evidence="2 3">
    <name type="scientific">Chenggangzhangella methanolivorans</name>
    <dbReference type="NCBI Taxonomy" id="1437009"/>
    <lineage>
        <taxon>Bacteria</taxon>
        <taxon>Pseudomonadati</taxon>
        <taxon>Pseudomonadota</taxon>
        <taxon>Alphaproteobacteria</taxon>
        <taxon>Hyphomicrobiales</taxon>
        <taxon>Methylopilaceae</taxon>
        <taxon>Chenggangzhangella</taxon>
    </lineage>
</organism>
<keyword evidence="3" id="KW-1185">Reference proteome</keyword>
<evidence type="ECO:0000313" key="2">
    <source>
        <dbReference type="EMBL" id="QZN98705.1"/>
    </source>
</evidence>
<dbReference type="RefSeq" id="WP_261401660.1">
    <property type="nucleotide sequence ID" value="NZ_CP081869.1"/>
</dbReference>
<sequence length="67" mass="6971">MRRLLVVVPTTGGPAVLRRLGPRAGLPVSAAFADGDYRPLAWVGRLRPAGGPGRSDRPRARRGAGAA</sequence>
<dbReference type="Proteomes" id="UP000825701">
    <property type="component" value="Chromosome"/>
</dbReference>